<evidence type="ECO:0000313" key="2">
    <source>
        <dbReference type="EMBL" id="RXH89274.1"/>
    </source>
</evidence>
<sequence length="448" mass="51843">MENKTEINEADDSSSMESVLVDNDYDGTVEELTNNIARKLLNDSPLPASCCIFRVPLQIRQKKIQAYKPDIVSIGPFHRGRHSNQFRLMENVKRWYSHCLLSHANITLATLIKGVVDLDKRTRDCYAEPSDHLNKNDFVEMMVLDGCFLIELFRRGPSVDHQDQNDPVYNMSGMRLYLYHDLLLLENQLPWFVLERLYNLTAVKNTTCKENAPSLTHLVLNFFRHSVGDNGILNTSVNPPPTILHILDLIRSVIVDQFEERNEGKEMQRVPNVTTLSEAGIEFEKSSPVGVLNIKFDKGVFTMPPLVIDERTGPLFRNLIAFEQCYRRCEHLITCYAVLMDNLINSSKDIELLCEKEILENWLSPEDAAQFFNELYNETTVIGSYYGGLCEKVNQHYHTDWNKWMEKLRREHFDSPWAIISLVAAFILLVLTVLQTVYTIHQYYYPPK</sequence>
<accession>A0A498J4W0</accession>
<dbReference type="Pfam" id="PF03140">
    <property type="entry name" value="DUF247"/>
    <property type="match status" value="1"/>
</dbReference>
<dbReference type="PANTHER" id="PTHR31170">
    <property type="entry name" value="BNAC04G53230D PROTEIN"/>
    <property type="match status" value="1"/>
</dbReference>
<gene>
    <name evidence="2" type="ORF">DVH24_031631</name>
</gene>
<reference evidence="2 3" key="1">
    <citation type="submission" date="2018-10" db="EMBL/GenBank/DDBJ databases">
        <title>A high-quality apple genome assembly.</title>
        <authorList>
            <person name="Hu J."/>
        </authorList>
    </citation>
    <scope>NUCLEOTIDE SEQUENCE [LARGE SCALE GENOMIC DNA]</scope>
    <source>
        <strain evidence="3">cv. HFTH1</strain>
        <tissue evidence="2">Young leaf</tissue>
    </source>
</reference>
<proteinExistence type="predicted"/>
<keyword evidence="1" id="KW-0472">Membrane</keyword>
<evidence type="ECO:0000313" key="3">
    <source>
        <dbReference type="Proteomes" id="UP000290289"/>
    </source>
</evidence>
<organism evidence="2 3">
    <name type="scientific">Malus domestica</name>
    <name type="common">Apple</name>
    <name type="synonym">Pyrus malus</name>
    <dbReference type="NCBI Taxonomy" id="3750"/>
    <lineage>
        <taxon>Eukaryota</taxon>
        <taxon>Viridiplantae</taxon>
        <taxon>Streptophyta</taxon>
        <taxon>Embryophyta</taxon>
        <taxon>Tracheophyta</taxon>
        <taxon>Spermatophyta</taxon>
        <taxon>Magnoliopsida</taxon>
        <taxon>eudicotyledons</taxon>
        <taxon>Gunneridae</taxon>
        <taxon>Pentapetalae</taxon>
        <taxon>rosids</taxon>
        <taxon>fabids</taxon>
        <taxon>Rosales</taxon>
        <taxon>Rosaceae</taxon>
        <taxon>Amygdaloideae</taxon>
        <taxon>Maleae</taxon>
        <taxon>Malus</taxon>
    </lineage>
</organism>
<comment type="caution">
    <text evidence="2">The sequence shown here is derived from an EMBL/GenBank/DDBJ whole genome shotgun (WGS) entry which is preliminary data.</text>
</comment>
<keyword evidence="1" id="KW-1133">Transmembrane helix</keyword>
<keyword evidence="1" id="KW-0812">Transmembrane</keyword>
<evidence type="ECO:0000256" key="1">
    <source>
        <dbReference type="SAM" id="Phobius"/>
    </source>
</evidence>
<dbReference type="Proteomes" id="UP000290289">
    <property type="component" value="Chromosome 9"/>
</dbReference>
<name>A0A498J4W0_MALDO</name>
<protein>
    <submittedName>
        <fullName evidence="2">Uncharacterized protein</fullName>
    </submittedName>
</protein>
<keyword evidence="3" id="KW-1185">Reference proteome</keyword>
<dbReference type="AlphaFoldDB" id="A0A498J4W0"/>
<dbReference type="EMBL" id="RDQH01000335">
    <property type="protein sequence ID" value="RXH89274.1"/>
    <property type="molecule type" value="Genomic_DNA"/>
</dbReference>
<feature type="transmembrane region" description="Helical" evidence="1">
    <location>
        <begin position="417"/>
        <end position="440"/>
    </location>
</feature>
<dbReference type="PANTHER" id="PTHR31170:SF17">
    <property type="match status" value="1"/>
</dbReference>
<dbReference type="InterPro" id="IPR004158">
    <property type="entry name" value="DUF247_pln"/>
</dbReference>